<feature type="region of interest" description="Disordered" evidence="1">
    <location>
        <begin position="70"/>
        <end position="121"/>
    </location>
</feature>
<feature type="region of interest" description="Disordered" evidence="1">
    <location>
        <begin position="134"/>
        <end position="154"/>
    </location>
</feature>
<dbReference type="KEGG" id="foc:113217290"/>
<dbReference type="GeneID" id="113217290"/>
<dbReference type="Proteomes" id="UP000504606">
    <property type="component" value="Unplaced"/>
</dbReference>
<reference evidence="3 4" key="1">
    <citation type="submission" date="2025-04" db="UniProtKB">
        <authorList>
            <consortium name="RefSeq"/>
        </authorList>
    </citation>
    <scope>IDENTIFICATION</scope>
    <source>
        <tissue evidence="3 4">Whole organism</tissue>
    </source>
</reference>
<evidence type="ECO:0000313" key="3">
    <source>
        <dbReference type="RefSeq" id="XP_052128890.1"/>
    </source>
</evidence>
<organism evidence="2 3">
    <name type="scientific">Frankliniella occidentalis</name>
    <name type="common">Western flower thrips</name>
    <name type="synonym">Euthrips occidentalis</name>
    <dbReference type="NCBI Taxonomy" id="133901"/>
    <lineage>
        <taxon>Eukaryota</taxon>
        <taxon>Metazoa</taxon>
        <taxon>Ecdysozoa</taxon>
        <taxon>Arthropoda</taxon>
        <taxon>Hexapoda</taxon>
        <taxon>Insecta</taxon>
        <taxon>Pterygota</taxon>
        <taxon>Neoptera</taxon>
        <taxon>Paraneoptera</taxon>
        <taxon>Thysanoptera</taxon>
        <taxon>Terebrantia</taxon>
        <taxon>Thripoidea</taxon>
        <taxon>Thripidae</taxon>
        <taxon>Frankliniella</taxon>
    </lineage>
</organism>
<name>A0A9C6X4B5_FRAOC</name>
<protein>
    <submittedName>
        <fullName evidence="3 4">Uncharacterized protein LOC113217290</fullName>
    </submittedName>
</protein>
<proteinExistence type="predicted"/>
<gene>
    <name evidence="3 4" type="primary">LOC113217290</name>
</gene>
<accession>A0A9C6X4B5</accession>
<dbReference type="RefSeq" id="XP_052128890.1">
    <property type="nucleotide sequence ID" value="XM_052272930.1"/>
</dbReference>
<keyword evidence="2" id="KW-1185">Reference proteome</keyword>
<dbReference type="AlphaFoldDB" id="A0A9C6X4B5"/>
<evidence type="ECO:0000313" key="2">
    <source>
        <dbReference type="Proteomes" id="UP000504606"/>
    </source>
</evidence>
<evidence type="ECO:0000313" key="4">
    <source>
        <dbReference type="RefSeq" id="XP_052128891.1"/>
    </source>
</evidence>
<dbReference type="RefSeq" id="XP_052128891.1">
    <property type="nucleotide sequence ID" value="XM_052272931.1"/>
</dbReference>
<sequence>MSQAFFLKNRPNLGTMTVRFSKTVRTTDPSTRAVPQVEPVPEVEHEPEVVLIEEGGEEVDVAIPEEVFKRKRTRAKRPPTPAARPAVAQKAGPSFVQSTKQHPMGKVPDPVFHLPPPQPHQALLVDNVDMREVLNAKRARRAQEEGNNKRQKKD</sequence>
<evidence type="ECO:0000256" key="1">
    <source>
        <dbReference type="SAM" id="MobiDB-lite"/>
    </source>
</evidence>